<dbReference type="STRING" id="46914.JP75_17055"/>
<organism evidence="5 6">
    <name type="scientific">Devosia riboflavina</name>
    <dbReference type="NCBI Taxonomy" id="46914"/>
    <lineage>
        <taxon>Bacteria</taxon>
        <taxon>Pseudomonadati</taxon>
        <taxon>Pseudomonadota</taxon>
        <taxon>Alphaproteobacteria</taxon>
        <taxon>Hyphomicrobiales</taxon>
        <taxon>Devosiaceae</taxon>
        <taxon>Devosia</taxon>
    </lineage>
</organism>
<dbReference type="PANTHER" id="PTHR43792:SF8">
    <property type="entry name" value="[RIBOSOMAL PROTEIN US5]-ALANINE N-ACETYLTRANSFERASE"/>
    <property type="match status" value="1"/>
</dbReference>
<dbReference type="Pfam" id="PF13302">
    <property type="entry name" value="Acetyltransf_3"/>
    <property type="match status" value="1"/>
</dbReference>
<dbReference type="InterPro" id="IPR051531">
    <property type="entry name" value="N-acetyltransferase"/>
</dbReference>
<name>A0A087M074_9HYPH</name>
<evidence type="ECO:0000256" key="2">
    <source>
        <dbReference type="ARBA" id="ARBA00023315"/>
    </source>
</evidence>
<accession>A0A087M074</accession>
<dbReference type="EMBL" id="JQGC01000015">
    <property type="protein sequence ID" value="KFL30277.1"/>
    <property type="molecule type" value="Genomic_DNA"/>
</dbReference>
<dbReference type="AlphaFoldDB" id="A0A087M074"/>
<dbReference type="GO" id="GO:0016747">
    <property type="term" value="F:acyltransferase activity, transferring groups other than amino-acyl groups"/>
    <property type="evidence" value="ECO:0007669"/>
    <property type="project" value="InterPro"/>
</dbReference>
<dbReference type="Proteomes" id="UP000028981">
    <property type="component" value="Unassembled WGS sequence"/>
</dbReference>
<dbReference type="PANTHER" id="PTHR43792">
    <property type="entry name" value="GNAT FAMILY, PUTATIVE (AFU_ORTHOLOGUE AFUA_3G00765)-RELATED-RELATED"/>
    <property type="match status" value="1"/>
</dbReference>
<evidence type="ECO:0000256" key="3">
    <source>
        <dbReference type="ARBA" id="ARBA00038502"/>
    </source>
</evidence>
<feature type="domain" description="N-acetyltransferase" evidence="4">
    <location>
        <begin position="10"/>
        <end position="171"/>
    </location>
</feature>
<evidence type="ECO:0000313" key="5">
    <source>
        <dbReference type="EMBL" id="KFL30277.1"/>
    </source>
</evidence>
<reference evidence="5 6" key="1">
    <citation type="submission" date="2014-08" db="EMBL/GenBank/DDBJ databases">
        <authorList>
            <person name="Hassan Y.I."/>
            <person name="Lepp D."/>
            <person name="Zhou T."/>
        </authorList>
    </citation>
    <scope>NUCLEOTIDE SEQUENCE [LARGE SCALE GENOMIC DNA]</scope>
    <source>
        <strain evidence="5 6">IFO13584</strain>
    </source>
</reference>
<dbReference type="PROSITE" id="PS51186">
    <property type="entry name" value="GNAT"/>
    <property type="match status" value="1"/>
</dbReference>
<sequence>MLPIIETDRLILRAPRAQDAEPIAKYLNDFEVAGNLARVPFPYLLSDAKAWLRTRHSDVEADDANFTIEIKGEGYVGHIGFHPGPDGPVIGYWLGKPFWGRGIMTEAAIASLDWFFDTTNAPVVYSGVFHFNHASLAIQQKLGFTQSGRSWLLCLARDAEVEHIDTELTLGVWKARRT</sequence>
<evidence type="ECO:0000259" key="4">
    <source>
        <dbReference type="PROSITE" id="PS51186"/>
    </source>
</evidence>
<protein>
    <recommendedName>
        <fullName evidence="4">N-acetyltransferase domain-containing protein</fullName>
    </recommendedName>
</protein>
<keyword evidence="6" id="KW-1185">Reference proteome</keyword>
<proteinExistence type="inferred from homology"/>
<keyword evidence="1" id="KW-0808">Transferase</keyword>
<comment type="caution">
    <text evidence="5">The sequence shown here is derived from an EMBL/GenBank/DDBJ whole genome shotgun (WGS) entry which is preliminary data.</text>
</comment>
<keyword evidence="2" id="KW-0012">Acyltransferase</keyword>
<dbReference type="InterPro" id="IPR016181">
    <property type="entry name" value="Acyl_CoA_acyltransferase"/>
</dbReference>
<dbReference type="SUPFAM" id="SSF55729">
    <property type="entry name" value="Acyl-CoA N-acyltransferases (Nat)"/>
    <property type="match status" value="1"/>
</dbReference>
<dbReference type="Gene3D" id="3.40.630.30">
    <property type="match status" value="1"/>
</dbReference>
<dbReference type="InterPro" id="IPR000182">
    <property type="entry name" value="GNAT_dom"/>
</dbReference>
<comment type="similarity">
    <text evidence="3">Belongs to the acetyltransferase family. RimJ subfamily.</text>
</comment>
<evidence type="ECO:0000256" key="1">
    <source>
        <dbReference type="ARBA" id="ARBA00022679"/>
    </source>
</evidence>
<gene>
    <name evidence="5" type="ORF">JP75_17055</name>
</gene>
<evidence type="ECO:0000313" key="6">
    <source>
        <dbReference type="Proteomes" id="UP000028981"/>
    </source>
</evidence>